<evidence type="ECO:0000256" key="1">
    <source>
        <dbReference type="SAM" id="Phobius"/>
    </source>
</evidence>
<keyword evidence="1" id="KW-0812">Transmembrane</keyword>
<accession>A0AA38PGG7</accession>
<dbReference type="Proteomes" id="UP001163846">
    <property type="component" value="Unassembled WGS sequence"/>
</dbReference>
<keyword evidence="1" id="KW-0472">Membrane</keyword>
<organism evidence="2 3">
    <name type="scientific">Lentinula raphanica</name>
    <dbReference type="NCBI Taxonomy" id="153919"/>
    <lineage>
        <taxon>Eukaryota</taxon>
        <taxon>Fungi</taxon>
        <taxon>Dikarya</taxon>
        <taxon>Basidiomycota</taxon>
        <taxon>Agaricomycotina</taxon>
        <taxon>Agaricomycetes</taxon>
        <taxon>Agaricomycetidae</taxon>
        <taxon>Agaricales</taxon>
        <taxon>Marasmiineae</taxon>
        <taxon>Omphalotaceae</taxon>
        <taxon>Lentinula</taxon>
    </lineage>
</organism>
<gene>
    <name evidence="2" type="ORF">F5878DRAFT_391412</name>
</gene>
<sequence>MQYWTLQERVCLASLLLTSWMNCSTTTLLFTLMLLSCIFSILMFSITSLHFVVTVPKYDIMSLVVCNDFLAIDSLLVFCDYGSVRYTYICSALAGCMQ</sequence>
<keyword evidence="1" id="KW-1133">Transmembrane helix</keyword>
<comment type="caution">
    <text evidence="2">The sequence shown here is derived from an EMBL/GenBank/DDBJ whole genome shotgun (WGS) entry which is preliminary data.</text>
</comment>
<keyword evidence="3" id="KW-1185">Reference proteome</keyword>
<evidence type="ECO:0000313" key="2">
    <source>
        <dbReference type="EMBL" id="KAJ3842463.1"/>
    </source>
</evidence>
<dbReference type="AlphaFoldDB" id="A0AA38PGG7"/>
<dbReference type="EMBL" id="MU806004">
    <property type="protein sequence ID" value="KAJ3842463.1"/>
    <property type="molecule type" value="Genomic_DNA"/>
</dbReference>
<feature type="transmembrane region" description="Helical" evidence="1">
    <location>
        <begin position="33"/>
        <end position="53"/>
    </location>
</feature>
<reference evidence="2" key="1">
    <citation type="submission" date="2022-08" db="EMBL/GenBank/DDBJ databases">
        <authorList>
            <consortium name="DOE Joint Genome Institute"/>
            <person name="Min B."/>
            <person name="Riley R."/>
            <person name="Sierra-Patev S."/>
            <person name="Naranjo-Ortiz M."/>
            <person name="Looney B."/>
            <person name="Konkel Z."/>
            <person name="Slot J.C."/>
            <person name="Sakamoto Y."/>
            <person name="Steenwyk J.L."/>
            <person name="Rokas A."/>
            <person name="Carro J."/>
            <person name="Camarero S."/>
            <person name="Ferreira P."/>
            <person name="Molpeceres G."/>
            <person name="Ruiz-Duenas F.J."/>
            <person name="Serrano A."/>
            <person name="Henrissat B."/>
            <person name="Drula E."/>
            <person name="Hughes K.W."/>
            <person name="Mata J.L."/>
            <person name="Ishikawa N.K."/>
            <person name="Vargas-Isla R."/>
            <person name="Ushijima S."/>
            <person name="Smith C.A."/>
            <person name="Ahrendt S."/>
            <person name="Andreopoulos W."/>
            <person name="He G."/>
            <person name="Labutti K."/>
            <person name="Lipzen A."/>
            <person name="Ng V."/>
            <person name="Sandor L."/>
            <person name="Barry K."/>
            <person name="Martinez A.T."/>
            <person name="Xiao Y."/>
            <person name="Gibbons J.G."/>
            <person name="Terashima K."/>
            <person name="Hibbett D.S."/>
            <person name="Grigoriev I.V."/>
        </authorList>
    </citation>
    <scope>NUCLEOTIDE SEQUENCE</scope>
    <source>
        <strain evidence="2">TFB9207</strain>
    </source>
</reference>
<proteinExistence type="predicted"/>
<protein>
    <submittedName>
        <fullName evidence="2">Uncharacterized protein</fullName>
    </submittedName>
</protein>
<evidence type="ECO:0000313" key="3">
    <source>
        <dbReference type="Proteomes" id="UP001163846"/>
    </source>
</evidence>
<name>A0AA38PGG7_9AGAR</name>